<gene>
    <name evidence="9" type="ORF">KYE46_03365</name>
</gene>
<proteinExistence type="inferred from homology"/>
<dbReference type="GO" id="GO:0005886">
    <property type="term" value="C:plasma membrane"/>
    <property type="evidence" value="ECO:0007669"/>
    <property type="project" value="UniProtKB-SubCell"/>
</dbReference>
<dbReference type="InterPro" id="IPR000515">
    <property type="entry name" value="MetI-like"/>
</dbReference>
<reference evidence="9 10" key="1">
    <citation type="submission" date="2021-07" db="EMBL/GenBank/DDBJ databases">
        <title>A novel Jannaschia species isolated from marine dinoflagellate Ceratoperidinium margalefii.</title>
        <authorList>
            <person name="Jiang Y."/>
            <person name="Li Z."/>
        </authorList>
    </citation>
    <scope>NUCLEOTIDE SEQUENCE [LARGE SCALE GENOMIC DNA]</scope>
    <source>
        <strain evidence="9 10">J12C1-MA-4</strain>
    </source>
</reference>
<feature type="domain" description="ABC transmembrane type-1" evidence="8">
    <location>
        <begin position="279"/>
        <end position="469"/>
    </location>
</feature>
<feature type="transmembrane region" description="Helical" evidence="7">
    <location>
        <begin position="27"/>
        <end position="49"/>
    </location>
</feature>
<keyword evidence="4 7" id="KW-0812">Transmembrane</keyword>
<evidence type="ECO:0000256" key="4">
    <source>
        <dbReference type="ARBA" id="ARBA00022692"/>
    </source>
</evidence>
<keyword evidence="6 7" id="KW-0472">Membrane</keyword>
<feature type="transmembrane region" description="Helical" evidence="7">
    <location>
        <begin position="389"/>
        <end position="412"/>
    </location>
</feature>
<dbReference type="Pfam" id="PF00528">
    <property type="entry name" value="BPD_transp_1"/>
    <property type="match status" value="1"/>
</dbReference>
<accession>A0A8F6TYI7</accession>
<organism evidence="9 10">
    <name type="scientific">Gymnodinialimonas ceratoperidinii</name>
    <dbReference type="NCBI Taxonomy" id="2856823"/>
    <lineage>
        <taxon>Bacteria</taxon>
        <taxon>Pseudomonadati</taxon>
        <taxon>Pseudomonadota</taxon>
        <taxon>Alphaproteobacteria</taxon>
        <taxon>Rhodobacterales</taxon>
        <taxon>Paracoccaceae</taxon>
        <taxon>Gymnodinialimonas</taxon>
    </lineage>
</organism>
<comment type="subcellular location">
    <subcellularLocation>
        <location evidence="1 7">Cell membrane</location>
        <topology evidence="1 7">Multi-pass membrane protein</topology>
    </subcellularLocation>
</comment>
<name>A0A8F6TYI7_9RHOB</name>
<feature type="transmembrane region" description="Helical" evidence="7">
    <location>
        <begin position="314"/>
        <end position="335"/>
    </location>
</feature>
<keyword evidence="5 7" id="KW-1133">Transmembrane helix</keyword>
<dbReference type="Proteomes" id="UP000825009">
    <property type="component" value="Chromosome"/>
</dbReference>
<sequence length="483" mass="53157">MSTVWDFLSRTAGGRHGGRNRLSWTDWLSYAYLIFGFLMILVPVIWLGLNSVKSQFQIESQDISLLPGDFDRVARATVNGPDGREIFIIADLPDWVLNWSDLSEAEREGRDVAAFLEGFEGNALYALRSHLGQVSNAARQMIAEEGLPVWLNRYAALTPQAREAFDLDAVVATLDQDQQRLILEYLGVEPYQPNRIVTQVLVTAPHPETGEVMEWAIPNPNASSEFFPGRAVNGDASQVVRLPAESVIATRTIAPSWGNYSEPLSGTAYGVNVDFATCITNSVLVTVIATLMTLLINSMAAFALSKYTFKGQTLFLIVILATLMVPATITLVGVFKAINATGLSGSIWGVIIPGAATPAGVFLLRQYMLTIPDELLEAARMDSASEWKVYWRIILPLALPAIAALGILSVIWRWNDLIIPMVAIATNTEAYTIQLCLLEFRGEHISQEHYRLAMTVVSLIPTTLVFVFLQKYITTGIANTGMK</sequence>
<evidence type="ECO:0000256" key="1">
    <source>
        <dbReference type="ARBA" id="ARBA00004651"/>
    </source>
</evidence>
<dbReference type="RefSeq" id="WP_219003449.1">
    <property type="nucleotide sequence ID" value="NZ_CP079194.1"/>
</dbReference>
<keyword evidence="10" id="KW-1185">Reference proteome</keyword>
<comment type="similarity">
    <text evidence="7">Belongs to the binding-protein-dependent transport system permease family.</text>
</comment>
<feature type="transmembrane region" description="Helical" evidence="7">
    <location>
        <begin position="347"/>
        <end position="368"/>
    </location>
</feature>
<dbReference type="AlphaFoldDB" id="A0A8F6TYI7"/>
<dbReference type="PROSITE" id="PS50928">
    <property type="entry name" value="ABC_TM1"/>
    <property type="match status" value="1"/>
</dbReference>
<dbReference type="KEGG" id="gce:KYE46_03365"/>
<protein>
    <submittedName>
        <fullName evidence="9">Carbohydrate ABC transporter permease</fullName>
    </submittedName>
</protein>
<evidence type="ECO:0000256" key="6">
    <source>
        <dbReference type="ARBA" id="ARBA00023136"/>
    </source>
</evidence>
<dbReference type="GO" id="GO:0055085">
    <property type="term" value="P:transmembrane transport"/>
    <property type="evidence" value="ECO:0007669"/>
    <property type="project" value="InterPro"/>
</dbReference>
<evidence type="ECO:0000256" key="7">
    <source>
        <dbReference type="RuleBase" id="RU363032"/>
    </source>
</evidence>
<dbReference type="PANTHER" id="PTHR43744:SF12">
    <property type="entry name" value="ABC TRANSPORTER PERMEASE PROTEIN MG189-RELATED"/>
    <property type="match status" value="1"/>
</dbReference>
<keyword evidence="3" id="KW-1003">Cell membrane</keyword>
<evidence type="ECO:0000256" key="2">
    <source>
        <dbReference type="ARBA" id="ARBA00022448"/>
    </source>
</evidence>
<dbReference type="CDD" id="cd06261">
    <property type="entry name" value="TM_PBP2"/>
    <property type="match status" value="1"/>
</dbReference>
<evidence type="ECO:0000313" key="9">
    <source>
        <dbReference type="EMBL" id="QXT40304.1"/>
    </source>
</evidence>
<evidence type="ECO:0000259" key="8">
    <source>
        <dbReference type="PROSITE" id="PS50928"/>
    </source>
</evidence>
<dbReference type="PANTHER" id="PTHR43744">
    <property type="entry name" value="ABC TRANSPORTER PERMEASE PROTEIN MG189-RELATED-RELATED"/>
    <property type="match status" value="1"/>
</dbReference>
<feature type="transmembrane region" description="Helical" evidence="7">
    <location>
        <begin position="452"/>
        <end position="473"/>
    </location>
</feature>
<evidence type="ECO:0000256" key="5">
    <source>
        <dbReference type="ARBA" id="ARBA00022989"/>
    </source>
</evidence>
<keyword evidence="2 7" id="KW-0813">Transport</keyword>
<evidence type="ECO:0000256" key="3">
    <source>
        <dbReference type="ARBA" id="ARBA00022475"/>
    </source>
</evidence>
<feature type="transmembrane region" description="Helical" evidence="7">
    <location>
        <begin position="283"/>
        <end position="302"/>
    </location>
</feature>
<dbReference type="EMBL" id="CP079194">
    <property type="protein sequence ID" value="QXT40304.1"/>
    <property type="molecule type" value="Genomic_DNA"/>
</dbReference>
<evidence type="ECO:0000313" key="10">
    <source>
        <dbReference type="Proteomes" id="UP000825009"/>
    </source>
</evidence>